<evidence type="ECO:0000256" key="4">
    <source>
        <dbReference type="PROSITE-ProRule" id="PRU00335"/>
    </source>
</evidence>
<sequence>MPSPSSAAPTRPPGSIADRLWNAARGEFALRGYHGARVQGIARRAGCNVALLYRHWASKKGLYLEVLREICLATNRLLDQAAERREGAVGMVRAYLEAMSADGEGAQILIREYLDGGPFLLQLIVDDPALGNTLARYSAALTVGPEDQRLRAELNPRLALITIFGLSSLVSASETSAQPFLEAPTPIERRKEHLTDILLHGMLAPRAR</sequence>
<dbReference type="PROSITE" id="PS50977">
    <property type="entry name" value="HTH_TETR_2"/>
    <property type="match status" value="1"/>
</dbReference>
<dbReference type="EMBL" id="AP025592">
    <property type="protein sequence ID" value="BDG09607.1"/>
    <property type="molecule type" value="Genomic_DNA"/>
</dbReference>
<dbReference type="SUPFAM" id="SSF48498">
    <property type="entry name" value="Tetracyclin repressor-like, C-terminal domain"/>
    <property type="match status" value="1"/>
</dbReference>
<dbReference type="PANTHER" id="PTHR30055">
    <property type="entry name" value="HTH-TYPE TRANSCRIPTIONAL REGULATOR RUTR"/>
    <property type="match status" value="1"/>
</dbReference>
<evidence type="ECO:0000256" key="2">
    <source>
        <dbReference type="ARBA" id="ARBA00023125"/>
    </source>
</evidence>
<proteinExistence type="predicted"/>
<accession>A0ABN6NCB8</accession>
<dbReference type="PANTHER" id="PTHR30055:SF234">
    <property type="entry name" value="HTH-TYPE TRANSCRIPTIONAL REGULATOR BETI"/>
    <property type="match status" value="1"/>
</dbReference>
<dbReference type="Proteomes" id="UP001162734">
    <property type="component" value="Chromosome"/>
</dbReference>
<dbReference type="InterPro" id="IPR009057">
    <property type="entry name" value="Homeodomain-like_sf"/>
</dbReference>
<keyword evidence="3" id="KW-0804">Transcription</keyword>
<evidence type="ECO:0000256" key="1">
    <source>
        <dbReference type="ARBA" id="ARBA00023015"/>
    </source>
</evidence>
<dbReference type="InterPro" id="IPR036271">
    <property type="entry name" value="Tet_transcr_reg_TetR-rel_C_sf"/>
</dbReference>
<keyword evidence="1" id="KW-0805">Transcription regulation</keyword>
<dbReference type="SUPFAM" id="SSF46689">
    <property type="entry name" value="Homeodomain-like"/>
    <property type="match status" value="1"/>
</dbReference>
<organism evidence="6 7">
    <name type="scientific">Anaeromyxobacter paludicola</name>
    <dbReference type="NCBI Taxonomy" id="2918171"/>
    <lineage>
        <taxon>Bacteria</taxon>
        <taxon>Pseudomonadati</taxon>
        <taxon>Myxococcota</taxon>
        <taxon>Myxococcia</taxon>
        <taxon>Myxococcales</taxon>
        <taxon>Cystobacterineae</taxon>
        <taxon>Anaeromyxobacteraceae</taxon>
        <taxon>Anaeromyxobacter</taxon>
    </lineage>
</organism>
<name>A0ABN6NCB8_9BACT</name>
<gene>
    <name evidence="6" type="ORF">AMPC_27200</name>
</gene>
<evidence type="ECO:0000256" key="3">
    <source>
        <dbReference type="ARBA" id="ARBA00023163"/>
    </source>
</evidence>
<protein>
    <recommendedName>
        <fullName evidence="5">HTH tetR-type domain-containing protein</fullName>
    </recommendedName>
</protein>
<dbReference type="InterPro" id="IPR001647">
    <property type="entry name" value="HTH_TetR"/>
</dbReference>
<evidence type="ECO:0000259" key="5">
    <source>
        <dbReference type="PROSITE" id="PS50977"/>
    </source>
</evidence>
<reference evidence="7" key="1">
    <citation type="journal article" date="2022" name="Int. J. Syst. Evol. Microbiol.">
        <title>Anaeromyxobacter oryzae sp. nov., Anaeromyxobacter diazotrophicus sp. nov. and Anaeromyxobacter paludicola sp. nov., isolated from paddy soils.</title>
        <authorList>
            <person name="Itoh H."/>
            <person name="Xu Z."/>
            <person name="Mise K."/>
            <person name="Masuda Y."/>
            <person name="Ushijima N."/>
            <person name="Hayakawa C."/>
            <person name="Shiratori Y."/>
            <person name="Senoo K."/>
        </authorList>
    </citation>
    <scope>NUCLEOTIDE SEQUENCE [LARGE SCALE GENOMIC DNA]</scope>
    <source>
        <strain evidence="7">Red630</strain>
    </source>
</reference>
<dbReference type="Gene3D" id="1.10.357.10">
    <property type="entry name" value="Tetracycline Repressor, domain 2"/>
    <property type="match status" value="1"/>
</dbReference>
<feature type="DNA-binding region" description="H-T-H motif" evidence="4">
    <location>
        <begin position="37"/>
        <end position="56"/>
    </location>
</feature>
<dbReference type="InterPro" id="IPR050109">
    <property type="entry name" value="HTH-type_TetR-like_transc_reg"/>
</dbReference>
<dbReference type="PRINTS" id="PR00455">
    <property type="entry name" value="HTHTETR"/>
</dbReference>
<dbReference type="RefSeq" id="WP_248341883.1">
    <property type="nucleotide sequence ID" value="NZ_AP025592.1"/>
</dbReference>
<keyword evidence="2 4" id="KW-0238">DNA-binding</keyword>
<dbReference type="Pfam" id="PF00440">
    <property type="entry name" value="TetR_N"/>
    <property type="match status" value="1"/>
</dbReference>
<feature type="domain" description="HTH tetR-type" evidence="5">
    <location>
        <begin position="14"/>
        <end position="74"/>
    </location>
</feature>
<evidence type="ECO:0000313" key="7">
    <source>
        <dbReference type="Proteomes" id="UP001162734"/>
    </source>
</evidence>
<evidence type="ECO:0000313" key="6">
    <source>
        <dbReference type="EMBL" id="BDG09607.1"/>
    </source>
</evidence>
<keyword evidence="7" id="KW-1185">Reference proteome</keyword>